<dbReference type="InterPro" id="IPR013083">
    <property type="entry name" value="Znf_RING/FYVE/PHD"/>
</dbReference>
<keyword evidence="7 10" id="KW-0863">Zinc-finger</keyword>
<keyword evidence="14" id="KW-1185">Reference proteome</keyword>
<dbReference type="Proteomes" id="UP001154078">
    <property type="component" value="Chromosome 11"/>
</dbReference>
<evidence type="ECO:0000256" key="7">
    <source>
        <dbReference type="ARBA" id="ARBA00022771"/>
    </source>
</evidence>
<comment type="similarity">
    <text evidence="3">Belongs to the SINA (Seven in absentia) family.</text>
</comment>
<evidence type="ECO:0000256" key="9">
    <source>
        <dbReference type="ARBA" id="ARBA00022833"/>
    </source>
</evidence>
<evidence type="ECO:0000256" key="6">
    <source>
        <dbReference type="ARBA" id="ARBA00022723"/>
    </source>
</evidence>
<dbReference type="InterPro" id="IPR004162">
    <property type="entry name" value="SINA-like_animal"/>
</dbReference>
<keyword evidence="8" id="KW-0833">Ubl conjugation pathway</keyword>
<dbReference type="Gene3D" id="3.30.40.10">
    <property type="entry name" value="Zinc/RING finger domain, C3HC4 (zinc finger)"/>
    <property type="match status" value="3"/>
</dbReference>
<feature type="domain" description="SIAH-type" evidence="12">
    <location>
        <begin position="70"/>
        <end position="131"/>
    </location>
</feature>
<comment type="pathway">
    <text evidence="2">Protein modification; protein ubiquitination.</text>
</comment>
<name>A0A9P0ATX5_BRAAE</name>
<evidence type="ECO:0000256" key="5">
    <source>
        <dbReference type="ARBA" id="ARBA00022679"/>
    </source>
</evidence>
<evidence type="ECO:0000259" key="11">
    <source>
        <dbReference type="PROSITE" id="PS50089"/>
    </source>
</evidence>
<evidence type="ECO:0000259" key="12">
    <source>
        <dbReference type="PROSITE" id="PS51081"/>
    </source>
</evidence>
<dbReference type="SUPFAM" id="SSF49599">
    <property type="entry name" value="TRAF domain-like"/>
    <property type="match status" value="2"/>
</dbReference>
<dbReference type="PROSITE" id="PS50089">
    <property type="entry name" value="ZF_RING_2"/>
    <property type="match status" value="1"/>
</dbReference>
<protein>
    <recommendedName>
        <fullName evidence="4">RING-type E3 ubiquitin transferase</fullName>
        <ecNumber evidence="4">2.3.2.27</ecNumber>
    </recommendedName>
</protein>
<dbReference type="InterPro" id="IPR049548">
    <property type="entry name" value="Sina-like_RING"/>
</dbReference>
<evidence type="ECO:0000256" key="10">
    <source>
        <dbReference type="PROSITE-ProRule" id="PRU00455"/>
    </source>
</evidence>
<evidence type="ECO:0000256" key="4">
    <source>
        <dbReference type="ARBA" id="ARBA00012483"/>
    </source>
</evidence>
<dbReference type="Pfam" id="PF21361">
    <property type="entry name" value="Sina_ZnF"/>
    <property type="match status" value="2"/>
</dbReference>
<sequence>MAEQTKEQFTDDLLSEKIFHCNICDELCTFDIFLVKGEGNVCGKCFEEKCDEEMKSRAELNAALILIIAKLMLPCKFQAKGCDNRVGSKKYSKHVATCDFKIKPCPMKNLEGCDWSGSSFEVAGHFSENHRDEVVYSDNNIFNVETTLCESVNVKLLTSDHQKCLLKTSVVDDKFYYALNPLEECEENMDYSVKHKSVKTTNHSVLKTVGTITKLNGIYNEENLNANPNATAVDIDSIKHLADEKNVIANEFNLNPKGINESMLKLLECPVCMTIMRPDVYNCTRGHSICSLCRNDLVKCPICKEEITFARNYFIENLTEGIKFPCIYNKHGCKNFGVCNEITNHEIVCPLQQYHCPLCGNFTGSIEFILDHLRSNHKEMECVEKTEIITTKTTNYTDKWIWFDSNLFIISFDDNSPRIYIEIITTNINDTLYRGVIGYKQLFDVNDWFAMEDYKGGHVFFLSIEKYVK</sequence>
<evidence type="ECO:0000256" key="2">
    <source>
        <dbReference type="ARBA" id="ARBA00004906"/>
    </source>
</evidence>
<evidence type="ECO:0000256" key="3">
    <source>
        <dbReference type="ARBA" id="ARBA00009119"/>
    </source>
</evidence>
<dbReference type="GO" id="GO:0005737">
    <property type="term" value="C:cytoplasm"/>
    <property type="evidence" value="ECO:0007669"/>
    <property type="project" value="TreeGrafter"/>
</dbReference>
<dbReference type="EMBL" id="OV121142">
    <property type="protein sequence ID" value="CAH0549528.1"/>
    <property type="molecule type" value="Genomic_DNA"/>
</dbReference>
<organism evidence="13 14">
    <name type="scientific">Brassicogethes aeneus</name>
    <name type="common">Rape pollen beetle</name>
    <name type="synonym">Meligethes aeneus</name>
    <dbReference type="NCBI Taxonomy" id="1431903"/>
    <lineage>
        <taxon>Eukaryota</taxon>
        <taxon>Metazoa</taxon>
        <taxon>Ecdysozoa</taxon>
        <taxon>Arthropoda</taxon>
        <taxon>Hexapoda</taxon>
        <taxon>Insecta</taxon>
        <taxon>Pterygota</taxon>
        <taxon>Neoptera</taxon>
        <taxon>Endopterygota</taxon>
        <taxon>Coleoptera</taxon>
        <taxon>Polyphaga</taxon>
        <taxon>Cucujiformia</taxon>
        <taxon>Nitidulidae</taxon>
        <taxon>Meligethinae</taxon>
        <taxon>Brassicogethes</taxon>
    </lineage>
</organism>
<dbReference type="GO" id="GO:0031624">
    <property type="term" value="F:ubiquitin conjugating enzyme binding"/>
    <property type="evidence" value="ECO:0007669"/>
    <property type="project" value="TreeGrafter"/>
</dbReference>
<keyword evidence="5" id="KW-0808">Transferase</keyword>
<evidence type="ECO:0000313" key="14">
    <source>
        <dbReference type="Proteomes" id="UP001154078"/>
    </source>
</evidence>
<dbReference type="SUPFAM" id="SSF57850">
    <property type="entry name" value="RING/U-box"/>
    <property type="match status" value="1"/>
</dbReference>
<keyword evidence="9" id="KW-0862">Zinc</keyword>
<dbReference type="PROSITE" id="PS51081">
    <property type="entry name" value="ZF_SIAH"/>
    <property type="match status" value="2"/>
</dbReference>
<dbReference type="AlphaFoldDB" id="A0A9P0ATX5"/>
<evidence type="ECO:0000256" key="8">
    <source>
        <dbReference type="ARBA" id="ARBA00022786"/>
    </source>
</evidence>
<accession>A0A9P0ATX5</accession>
<evidence type="ECO:0000313" key="13">
    <source>
        <dbReference type="EMBL" id="CAH0549528.1"/>
    </source>
</evidence>
<reference evidence="13" key="1">
    <citation type="submission" date="2021-12" db="EMBL/GenBank/DDBJ databases">
        <authorList>
            <person name="King R."/>
        </authorList>
    </citation>
    <scope>NUCLEOTIDE SEQUENCE</scope>
</reference>
<dbReference type="GO" id="GO:0008270">
    <property type="term" value="F:zinc ion binding"/>
    <property type="evidence" value="ECO:0007669"/>
    <property type="project" value="UniProtKB-KW"/>
</dbReference>
<comment type="catalytic activity">
    <reaction evidence="1">
        <text>S-ubiquitinyl-[E2 ubiquitin-conjugating enzyme]-L-cysteine + [acceptor protein]-L-lysine = [E2 ubiquitin-conjugating enzyme]-L-cysteine + N(6)-ubiquitinyl-[acceptor protein]-L-lysine.</text>
        <dbReference type="EC" id="2.3.2.27"/>
    </reaction>
</comment>
<proteinExistence type="inferred from homology"/>
<evidence type="ECO:0000256" key="1">
    <source>
        <dbReference type="ARBA" id="ARBA00000900"/>
    </source>
</evidence>
<dbReference type="GO" id="GO:0061630">
    <property type="term" value="F:ubiquitin protein ligase activity"/>
    <property type="evidence" value="ECO:0007669"/>
    <property type="project" value="UniProtKB-EC"/>
</dbReference>
<dbReference type="OrthoDB" id="4788989at2759"/>
<gene>
    <name evidence="13" type="ORF">MELIAE_LOCUS2645</name>
</gene>
<dbReference type="PANTHER" id="PTHR45877:SF2">
    <property type="entry name" value="E3 UBIQUITIN-PROTEIN LIGASE SINA-RELATED"/>
    <property type="match status" value="1"/>
</dbReference>
<dbReference type="InterPro" id="IPR001841">
    <property type="entry name" value="Znf_RING"/>
</dbReference>
<dbReference type="GO" id="GO:0043161">
    <property type="term" value="P:proteasome-mediated ubiquitin-dependent protein catabolic process"/>
    <property type="evidence" value="ECO:0007669"/>
    <property type="project" value="TreeGrafter"/>
</dbReference>
<dbReference type="InterPro" id="IPR013010">
    <property type="entry name" value="Znf_SIAH"/>
</dbReference>
<feature type="domain" description="SIAH-type" evidence="12">
    <location>
        <begin position="321"/>
        <end position="378"/>
    </location>
</feature>
<dbReference type="EC" id="2.3.2.27" evidence="4"/>
<keyword evidence="6" id="KW-0479">Metal-binding</keyword>
<dbReference type="Pfam" id="PF21362">
    <property type="entry name" value="Sina_RING"/>
    <property type="match status" value="1"/>
</dbReference>
<feature type="domain" description="RING-type" evidence="11">
    <location>
        <begin position="269"/>
        <end position="304"/>
    </location>
</feature>
<dbReference type="PANTHER" id="PTHR45877">
    <property type="entry name" value="E3 UBIQUITIN-PROTEIN LIGASE SIAH2"/>
    <property type="match status" value="1"/>
</dbReference>